<proteinExistence type="predicted"/>
<dbReference type="PATRIC" id="fig|402626.5.peg.2989"/>
<evidence type="ECO:0000313" key="1">
    <source>
        <dbReference type="EMBL" id="ACD26967.1"/>
    </source>
</evidence>
<accession>B2UF35</accession>
<sequence length="113" mass="12332">MIVKQGEITQLNKDGARLVAEAGVATKRVRELETRGELAQLELDQTRSDRTRMEAERDALPATVQAQADELAAARTERENSIGELAKLSAPLEAQQVMLTDYRKQLGMAGPAA</sequence>
<dbReference type="KEGG" id="rpi:Rpic_1831"/>
<dbReference type="STRING" id="402626.Rpic_1831"/>
<dbReference type="EMBL" id="CP001068">
    <property type="protein sequence ID" value="ACD26967.1"/>
    <property type="molecule type" value="Genomic_DNA"/>
</dbReference>
<dbReference type="AlphaFoldDB" id="B2UF35"/>
<name>B2UF35_RALPJ</name>
<gene>
    <name evidence="1" type="ordered locus">Rpic_1831</name>
</gene>
<organism evidence="1">
    <name type="scientific">Ralstonia pickettii (strain 12J)</name>
    <dbReference type="NCBI Taxonomy" id="402626"/>
    <lineage>
        <taxon>Bacteria</taxon>
        <taxon>Pseudomonadati</taxon>
        <taxon>Pseudomonadota</taxon>
        <taxon>Betaproteobacteria</taxon>
        <taxon>Burkholderiales</taxon>
        <taxon>Burkholderiaceae</taxon>
        <taxon>Ralstonia</taxon>
    </lineage>
</organism>
<protein>
    <submittedName>
        <fullName evidence="1">Cointegrate resolution protein T</fullName>
    </submittedName>
</protein>
<reference evidence="1" key="1">
    <citation type="submission" date="2008-05" db="EMBL/GenBank/DDBJ databases">
        <title>Complete sequence of chromosome1 of Ralstonia pickettii 12J.</title>
        <authorList>
            <consortium name="US DOE Joint Genome Institute"/>
            <person name="Lucas S."/>
            <person name="Copeland A."/>
            <person name="Lapidus A."/>
            <person name="Glavina del Rio T."/>
            <person name="Dalin E."/>
            <person name="Tice H."/>
            <person name="Bruce D."/>
            <person name="Goodwin L."/>
            <person name="Pitluck S."/>
            <person name="Meincke L."/>
            <person name="Brettin T."/>
            <person name="Detter J.C."/>
            <person name="Han C."/>
            <person name="Kuske C.R."/>
            <person name="Schmutz J."/>
            <person name="Larimer F."/>
            <person name="Land M."/>
            <person name="Hauser L."/>
            <person name="Kyrpides N."/>
            <person name="Mikhailova N."/>
            <person name="Marsh T."/>
            <person name="Richardson P."/>
        </authorList>
    </citation>
    <scope>NUCLEOTIDE SEQUENCE</scope>
    <source>
        <strain evidence="1">12J</strain>
    </source>
</reference>
<dbReference type="eggNOG" id="COG1511">
    <property type="taxonomic scope" value="Bacteria"/>
</dbReference>
<dbReference type="HOGENOM" id="CLU_2131443_0_0_4"/>